<evidence type="ECO:0000259" key="1">
    <source>
        <dbReference type="PROSITE" id="PS50006"/>
    </source>
</evidence>
<dbReference type="KEGG" id="drg:H9K76_05205"/>
<dbReference type="PROSITE" id="PS00028">
    <property type="entry name" value="ZINC_FINGER_C2H2_1"/>
    <property type="match status" value="1"/>
</dbReference>
<feature type="domain" description="FHA" evidence="1">
    <location>
        <begin position="90"/>
        <end position="139"/>
    </location>
</feature>
<name>A0A7G9RRM5_9BURK</name>
<keyword evidence="3" id="KW-1185">Reference proteome</keyword>
<dbReference type="Proteomes" id="UP000515811">
    <property type="component" value="Chromosome"/>
</dbReference>
<proteinExistence type="predicted"/>
<sequence length="165" mass="18208">MEALAQNLSCGGSDQKWSGPLLLLKIFLLTIVVFDLLVNNYDCCIVCLVAFYRSGEIAGHWEAEMHNPEIQIKRKGSSEVHLIALEQGLNTFGREPGNAINLPSPFVSRVHGVIKRWSNLVSLKDNDSTNGIRVNGIPVRHKILFTGDVVEVGPFEIIVKQGSVE</sequence>
<reference evidence="2 3" key="1">
    <citation type="submission" date="2020-08" db="EMBL/GenBank/DDBJ databases">
        <title>Genome sequence of Diaphorobacter ruginosibacter DSM 27467T.</title>
        <authorList>
            <person name="Hyun D.-W."/>
            <person name="Bae J.-W."/>
        </authorList>
    </citation>
    <scope>NUCLEOTIDE SEQUENCE [LARGE SCALE GENOMIC DNA]</scope>
    <source>
        <strain evidence="2 3">DSM 27467</strain>
    </source>
</reference>
<evidence type="ECO:0000313" key="2">
    <source>
        <dbReference type="EMBL" id="QNN58250.1"/>
    </source>
</evidence>
<dbReference type="Pfam" id="PF00498">
    <property type="entry name" value="FHA"/>
    <property type="match status" value="1"/>
</dbReference>
<dbReference type="EMBL" id="CP060714">
    <property type="protein sequence ID" value="QNN58250.1"/>
    <property type="molecule type" value="Genomic_DNA"/>
</dbReference>
<dbReference type="SMART" id="SM00240">
    <property type="entry name" value="FHA"/>
    <property type="match status" value="1"/>
</dbReference>
<dbReference type="InterPro" id="IPR008984">
    <property type="entry name" value="SMAD_FHA_dom_sf"/>
</dbReference>
<dbReference type="Gene3D" id="2.60.200.20">
    <property type="match status" value="1"/>
</dbReference>
<dbReference type="SUPFAM" id="SSF49879">
    <property type="entry name" value="SMAD/FHA domain"/>
    <property type="match status" value="1"/>
</dbReference>
<gene>
    <name evidence="2" type="ORF">H9K76_05205</name>
</gene>
<protein>
    <submittedName>
        <fullName evidence="2">FHA domain-containing protein</fullName>
    </submittedName>
</protein>
<dbReference type="AlphaFoldDB" id="A0A7G9RRM5"/>
<accession>A0A7G9RRM5</accession>
<dbReference type="RefSeq" id="WP_187598494.1">
    <property type="nucleotide sequence ID" value="NZ_CP060714.1"/>
</dbReference>
<dbReference type="PROSITE" id="PS50006">
    <property type="entry name" value="FHA_DOMAIN"/>
    <property type="match status" value="1"/>
</dbReference>
<dbReference type="InterPro" id="IPR000253">
    <property type="entry name" value="FHA_dom"/>
</dbReference>
<dbReference type="InterPro" id="IPR013087">
    <property type="entry name" value="Znf_C2H2_type"/>
</dbReference>
<dbReference type="CDD" id="cd00060">
    <property type="entry name" value="FHA"/>
    <property type="match status" value="1"/>
</dbReference>
<organism evidence="2 3">
    <name type="scientific">Diaphorobacter ruginosibacter</name>
    <dbReference type="NCBI Taxonomy" id="1715720"/>
    <lineage>
        <taxon>Bacteria</taxon>
        <taxon>Pseudomonadati</taxon>
        <taxon>Pseudomonadota</taxon>
        <taxon>Betaproteobacteria</taxon>
        <taxon>Burkholderiales</taxon>
        <taxon>Comamonadaceae</taxon>
        <taxon>Diaphorobacter</taxon>
    </lineage>
</organism>
<evidence type="ECO:0000313" key="3">
    <source>
        <dbReference type="Proteomes" id="UP000515811"/>
    </source>
</evidence>